<evidence type="ECO:0000313" key="6">
    <source>
        <dbReference type="EMBL" id="SBT20892.1"/>
    </source>
</evidence>
<dbReference type="GO" id="GO:0005886">
    <property type="term" value="C:plasma membrane"/>
    <property type="evidence" value="ECO:0007669"/>
    <property type="project" value="TreeGrafter"/>
</dbReference>
<dbReference type="PANTHER" id="PTHR45138">
    <property type="entry name" value="REGULATORY COMPONENTS OF SENSORY TRANSDUCTION SYSTEM"/>
    <property type="match status" value="1"/>
</dbReference>
<organism evidence="5 8">
    <name type="scientific">Marinomonas gallaica</name>
    <dbReference type="NCBI Taxonomy" id="1806667"/>
    <lineage>
        <taxon>Bacteria</taxon>
        <taxon>Pseudomonadati</taxon>
        <taxon>Pseudomonadota</taxon>
        <taxon>Gammaproteobacteria</taxon>
        <taxon>Oceanospirillales</taxon>
        <taxon>Oceanospirillaceae</taxon>
        <taxon>Marinomonas</taxon>
    </lineage>
</organism>
<dbReference type="PANTHER" id="PTHR45138:SF9">
    <property type="entry name" value="DIGUANYLATE CYCLASE DGCM-RELATED"/>
    <property type="match status" value="1"/>
</dbReference>
<evidence type="ECO:0000313" key="7">
    <source>
        <dbReference type="Proteomes" id="UP000092840"/>
    </source>
</evidence>
<name>A0A1C3JVH2_9GAMM</name>
<reference evidence="5 8" key="1">
    <citation type="submission" date="2016-06" db="EMBL/GenBank/DDBJ databases">
        <authorList>
            <person name="Kjaerup R.B."/>
            <person name="Dalgaard T.S."/>
            <person name="Juul-Madsen H.R."/>
        </authorList>
    </citation>
    <scope>NUCLEOTIDE SEQUENCE [LARGE SCALE GENOMIC DNA]</scope>
    <source>
        <strain evidence="5 8">CECT 5115</strain>
    </source>
</reference>
<dbReference type="EMBL" id="FLRA01000031">
    <property type="protein sequence ID" value="SBT19203.1"/>
    <property type="molecule type" value="Genomic_DNA"/>
</dbReference>
<gene>
    <name evidence="5" type="primary">ydaM_11</name>
    <name evidence="6" type="synonym">ydaM_4</name>
    <name evidence="5" type="ORF">MGA5115_03365</name>
    <name evidence="6" type="ORF">MGA5116_01479</name>
</gene>
<dbReference type="SUPFAM" id="SSF55073">
    <property type="entry name" value="Nucleotide cyclase"/>
    <property type="match status" value="1"/>
</dbReference>
<dbReference type="GO" id="GO:1902201">
    <property type="term" value="P:negative regulation of bacterial-type flagellum-dependent cell motility"/>
    <property type="evidence" value="ECO:0007669"/>
    <property type="project" value="TreeGrafter"/>
</dbReference>
<keyword evidence="7" id="KW-1185">Reference proteome</keyword>
<dbReference type="NCBIfam" id="TIGR00254">
    <property type="entry name" value="GGDEF"/>
    <property type="match status" value="1"/>
</dbReference>
<dbReference type="PROSITE" id="PS50887">
    <property type="entry name" value="GGDEF"/>
    <property type="match status" value="1"/>
</dbReference>
<comment type="catalytic activity">
    <reaction evidence="3">
        <text>2 GTP = 3',3'-c-di-GMP + 2 diphosphate</text>
        <dbReference type="Rhea" id="RHEA:24898"/>
        <dbReference type="ChEBI" id="CHEBI:33019"/>
        <dbReference type="ChEBI" id="CHEBI:37565"/>
        <dbReference type="ChEBI" id="CHEBI:58805"/>
        <dbReference type="EC" id="2.7.7.65"/>
    </reaction>
</comment>
<proteinExistence type="predicted"/>
<dbReference type="CDD" id="cd01949">
    <property type="entry name" value="GGDEF"/>
    <property type="match status" value="1"/>
</dbReference>
<dbReference type="InterPro" id="IPR050469">
    <property type="entry name" value="Diguanylate_Cyclase"/>
</dbReference>
<accession>A0A1C3JVH2</accession>
<comment type="cofactor">
    <cofactor evidence="1">
        <name>Mg(2+)</name>
        <dbReference type="ChEBI" id="CHEBI:18420"/>
    </cofactor>
</comment>
<dbReference type="InterPro" id="IPR029787">
    <property type="entry name" value="Nucleotide_cyclase"/>
</dbReference>
<dbReference type="SMART" id="SM00267">
    <property type="entry name" value="GGDEF"/>
    <property type="match status" value="1"/>
</dbReference>
<dbReference type="EC" id="2.7.7.65" evidence="2"/>
<dbReference type="AlphaFoldDB" id="A0A1C3JVH2"/>
<feature type="domain" description="GGDEF" evidence="4">
    <location>
        <begin position="128"/>
        <end position="259"/>
    </location>
</feature>
<sequence>MKHNIKALEQRVVAALEDETNQGHPLHEVLEALWQYNQDQWSRMEHLIRVSDSYQDMMIQREKTLSERFDKHLRQLDKITRISDRYQTALREANLELEQASYVDALTGLPNRRKMLRRLKAEFDMRPESVRLAMIDIDYFKRINDEFGHLIGDDVLVSVGNLIELTVGELGHISRWGGEEFLVIFSQPDQAEVEACLKQLANTIRETHFESGDHAKIRTTISIGVSHYQAGDSADTLITRADDALYRAKNRGRNQVVFG</sequence>
<keyword evidence="5" id="KW-0808">Transferase</keyword>
<dbReference type="Proteomes" id="UP000092871">
    <property type="component" value="Unassembled WGS sequence"/>
</dbReference>
<dbReference type="Pfam" id="PF00990">
    <property type="entry name" value="GGDEF"/>
    <property type="match status" value="1"/>
</dbReference>
<dbReference type="InterPro" id="IPR000160">
    <property type="entry name" value="GGDEF_dom"/>
</dbReference>
<evidence type="ECO:0000313" key="5">
    <source>
        <dbReference type="EMBL" id="SBT19203.1"/>
    </source>
</evidence>
<reference evidence="6 7" key="2">
    <citation type="submission" date="2016-06" db="EMBL/GenBank/DDBJ databases">
        <authorList>
            <person name="Rodrigo-Torres L."/>
            <person name="Arahal D.R."/>
        </authorList>
    </citation>
    <scope>NUCLEOTIDE SEQUENCE [LARGE SCALE GENOMIC DNA]</scope>
    <source>
        <strain evidence="6 7">CECT 5116</strain>
    </source>
</reference>
<dbReference type="EMBL" id="FLRB01000010">
    <property type="protein sequence ID" value="SBT20892.1"/>
    <property type="molecule type" value="Genomic_DNA"/>
</dbReference>
<keyword evidence="5" id="KW-0548">Nucleotidyltransferase</keyword>
<dbReference type="Gene3D" id="3.30.70.270">
    <property type="match status" value="1"/>
</dbReference>
<dbReference type="GO" id="GO:0043709">
    <property type="term" value="P:cell adhesion involved in single-species biofilm formation"/>
    <property type="evidence" value="ECO:0007669"/>
    <property type="project" value="TreeGrafter"/>
</dbReference>
<dbReference type="RefSeq" id="WP_083202928.1">
    <property type="nucleotide sequence ID" value="NZ_FLRA01000031.1"/>
</dbReference>
<evidence type="ECO:0000256" key="2">
    <source>
        <dbReference type="ARBA" id="ARBA00012528"/>
    </source>
</evidence>
<protein>
    <recommendedName>
        <fullName evidence="2">diguanylate cyclase</fullName>
        <ecNumber evidence="2">2.7.7.65</ecNumber>
    </recommendedName>
</protein>
<dbReference type="Proteomes" id="UP000092840">
    <property type="component" value="Unassembled WGS sequence"/>
</dbReference>
<dbReference type="FunFam" id="3.30.70.270:FF:000001">
    <property type="entry name" value="Diguanylate cyclase domain protein"/>
    <property type="match status" value="1"/>
</dbReference>
<dbReference type="InterPro" id="IPR043128">
    <property type="entry name" value="Rev_trsase/Diguanyl_cyclase"/>
</dbReference>
<evidence type="ECO:0000256" key="1">
    <source>
        <dbReference type="ARBA" id="ARBA00001946"/>
    </source>
</evidence>
<evidence type="ECO:0000259" key="4">
    <source>
        <dbReference type="PROSITE" id="PS50887"/>
    </source>
</evidence>
<evidence type="ECO:0000256" key="3">
    <source>
        <dbReference type="ARBA" id="ARBA00034247"/>
    </source>
</evidence>
<dbReference type="OrthoDB" id="9812260at2"/>
<dbReference type="GO" id="GO:0052621">
    <property type="term" value="F:diguanylate cyclase activity"/>
    <property type="evidence" value="ECO:0007669"/>
    <property type="project" value="UniProtKB-EC"/>
</dbReference>
<evidence type="ECO:0000313" key="8">
    <source>
        <dbReference type="Proteomes" id="UP000092871"/>
    </source>
</evidence>